<feature type="region of interest" description="Disordered" evidence="2">
    <location>
        <begin position="804"/>
        <end position="855"/>
    </location>
</feature>
<keyword evidence="1" id="KW-0677">Repeat</keyword>
<feature type="compositionally biased region" description="Polar residues" evidence="2">
    <location>
        <begin position="822"/>
        <end position="831"/>
    </location>
</feature>
<evidence type="ECO:0000256" key="2">
    <source>
        <dbReference type="SAM" id="MobiDB-lite"/>
    </source>
</evidence>
<dbReference type="OrthoDB" id="185373at2759"/>
<dbReference type="InterPro" id="IPR050667">
    <property type="entry name" value="PPR-containing_protein"/>
</dbReference>
<dbReference type="PANTHER" id="PTHR47939">
    <property type="entry name" value="MEMBRANE-ASSOCIATED SALT-INDUCIBLE PROTEIN-LIKE"/>
    <property type="match status" value="1"/>
</dbReference>
<evidence type="ECO:0000313" key="4">
    <source>
        <dbReference type="Proteomes" id="UP000230605"/>
    </source>
</evidence>
<feature type="region of interest" description="Disordered" evidence="2">
    <location>
        <begin position="593"/>
        <end position="618"/>
    </location>
</feature>
<feature type="region of interest" description="Disordered" evidence="2">
    <location>
        <begin position="153"/>
        <end position="173"/>
    </location>
</feature>
<name>A0A2G5HAM4_CERBT</name>
<comment type="caution">
    <text evidence="3">The sequence shown here is derived from an EMBL/GenBank/DDBJ whole genome shotgun (WGS) entry which is preliminary data.</text>
</comment>
<feature type="region of interest" description="Disordered" evidence="2">
    <location>
        <begin position="764"/>
        <end position="785"/>
    </location>
</feature>
<dbReference type="PANTHER" id="PTHR47939:SF13">
    <property type="entry name" value="OS03G0201400 PROTEIN"/>
    <property type="match status" value="1"/>
</dbReference>
<dbReference type="AlphaFoldDB" id="A0A2G5HAM4"/>
<evidence type="ECO:0000256" key="1">
    <source>
        <dbReference type="ARBA" id="ARBA00022737"/>
    </source>
</evidence>
<evidence type="ECO:0008006" key="5">
    <source>
        <dbReference type="Google" id="ProtNLM"/>
    </source>
</evidence>
<dbReference type="Proteomes" id="UP000230605">
    <property type="component" value="Chromosome 5"/>
</dbReference>
<evidence type="ECO:0000313" key="3">
    <source>
        <dbReference type="EMBL" id="PIA89568.1"/>
    </source>
</evidence>
<feature type="compositionally biased region" description="Basic and acidic residues" evidence="2">
    <location>
        <begin position="835"/>
        <end position="855"/>
    </location>
</feature>
<feature type="compositionally biased region" description="Basic and acidic residues" evidence="2">
    <location>
        <begin position="806"/>
        <end position="820"/>
    </location>
</feature>
<proteinExistence type="predicted"/>
<reference evidence="3 4" key="1">
    <citation type="submission" date="2015-10" db="EMBL/GenBank/DDBJ databases">
        <title>The cercosporin biosynthetic gene cluster was horizontally transferred to several fungal lineages and shown to be expanded in Cercospora beticola based on microsynteny with recipient genomes.</title>
        <authorList>
            <person name="De Jonge R."/>
            <person name="Ebert M.K."/>
            <person name="Suttle J.C."/>
            <person name="Jurick Ii W.M."/>
            <person name="Secor G.A."/>
            <person name="Thomma B.P."/>
            <person name="Van De Peer Y."/>
            <person name="Bolton M.D."/>
        </authorList>
    </citation>
    <scope>NUCLEOTIDE SEQUENCE [LARGE SCALE GENOMIC DNA]</scope>
    <source>
        <strain evidence="3 4">09-40</strain>
    </source>
</reference>
<dbReference type="EMBL" id="LKMD01000108">
    <property type="protein sequence ID" value="PIA89568.1"/>
    <property type="molecule type" value="Genomic_DNA"/>
</dbReference>
<sequence length="855" mass="96099">MLSLLSRAARTRGSCHCPQCLPPLQRTAGRAGTNASLLRPQYWTSSTLWYSSIFAMAATCDGGIKIQRRQQWNDAIDEVKKDLGNVGRAADLEDTDRKIDLDEQPVLNNQEGVSYDEWHTVAVEDAESDASVRASTEIAEDFDSEMAQNLDSSSRRTHIPSWPTTTGLPPVRHHLPPQSIYTYRFRKRTADANRWASKKLSRVELSMDMLQLRFFLWLHHHGVVEHVARVMPVPYAEVMMQYPGILKRAFAQKKADFDRLLHTHKDDSGQFHFSRSPGDVALCHYAEGQDDTFREEQCELQREVDVLLSDDVVTRGLEDPHLEQFLRIADVFCRLSMSSVPPNIDIYNTLIHRLRKSGHYRLTENAISAVLNSKIRPNEVTLATVLNHYTERKNVHRFTDWMRLIRGDRGGLMEPAPWLIRAPWLGKSNADFGRIVHRRDKPDRLIQLPYPTPLVFDAVVKGVLQFGGFGEALEICKTMGDEGWGLDLRGFGMLLNDCAVRSDWSSGLAVWNEILKLQKKSTLRIDGLKTTEVIMTPLFADMLRLCRRRDKRQAFVAVWDQAKATHPTLIKHIMSMINADNAADGQQATRVEELKKQPTPDDLATSRVGSEGAPRSRQAALDALAELRAQRASEAADANSQQEYLALQADVDFLKQMENPNATEKPKVRSLAELAKSAYSLIASHPETLERRASPIQREHIPARSDEEPPISYTELAKNAYHLIADHPSTLARRVPTSGISTTDPWRSSHVADDNAQDTLTQLDSSEQGLDESAADSADTLPRASEPITYSSLARNAYRLVADHPSTLERRRPKTSKVDIDNGQTSLQSTPAEGVGRDESNPVDTDHFVAPKGER</sequence>
<gene>
    <name evidence="3" type="ORF">CB0940_06805</name>
</gene>
<organism evidence="3 4">
    <name type="scientific">Cercospora beticola</name>
    <name type="common">Sugarbeet leaf spot fungus</name>
    <dbReference type="NCBI Taxonomy" id="122368"/>
    <lineage>
        <taxon>Eukaryota</taxon>
        <taxon>Fungi</taxon>
        <taxon>Dikarya</taxon>
        <taxon>Ascomycota</taxon>
        <taxon>Pezizomycotina</taxon>
        <taxon>Dothideomycetes</taxon>
        <taxon>Dothideomycetidae</taxon>
        <taxon>Mycosphaerellales</taxon>
        <taxon>Mycosphaerellaceae</taxon>
        <taxon>Cercospora</taxon>
    </lineage>
</organism>
<protein>
    <recommendedName>
        <fullName evidence="5">Pentatricopeptide repeat-containing protein</fullName>
    </recommendedName>
</protein>
<accession>A0A2G5HAM4</accession>
<dbReference type="InterPro" id="IPR011990">
    <property type="entry name" value="TPR-like_helical_dom_sf"/>
</dbReference>
<dbReference type="Gene3D" id="1.25.40.10">
    <property type="entry name" value="Tetratricopeptide repeat domain"/>
    <property type="match status" value="2"/>
</dbReference>